<dbReference type="SUPFAM" id="SSF143865">
    <property type="entry name" value="CorA soluble domain-like"/>
    <property type="match status" value="1"/>
</dbReference>
<evidence type="ECO:0000256" key="12">
    <source>
        <dbReference type="SAM" id="Phobius"/>
    </source>
</evidence>
<comment type="caution">
    <text evidence="13">The sequence shown here is derived from an EMBL/GenBank/DDBJ whole genome shotgun (WGS) entry which is preliminary data.</text>
</comment>
<sequence length="348" mass="39232">MTSEPTATAGTPPFFTPPDNSGLIWGYAFAGTAAAEPLTADQAQEWLAAPQAADGFIWLHFNLSNAHCLRWLEQYGQLDEQYFEALRDGVASTRIERLDDSLLAVINDIDFDFNFESGDIHTMWIQVSPRMVISARAHPLRSVDTLRQQIRQGDIPESSTQLLERLLRAQADVLVRIVRNVTQRVDQIEDQMLGGRVPMRPRQLGALRRLLVRFKRLLAPEPSALLRLLQTPPRWMGNDDRQALRAASEEFSVFLRDMQSLEERIKLLQEEMAASINEDTNRSLYTLTMITVLALPVNLMAGLFGMNVGGIPLSQDPLGFWIVMGVVVAFSILLAIWAIRKRRGPRDI</sequence>
<keyword evidence="4" id="KW-1003">Cell membrane</keyword>
<protein>
    <submittedName>
        <fullName evidence="13">Zinc transporter</fullName>
    </submittedName>
</protein>
<evidence type="ECO:0000256" key="2">
    <source>
        <dbReference type="ARBA" id="ARBA00009765"/>
    </source>
</evidence>
<evidence type="ECO:0000256" key="10">
    <source>
        <dbReference type="ARBA" id="ARBA00023136"/>
    </source>
</evidence>
<evidence type="ECO:0000256" key="6">
    <source>
        <dbReference type="ARBA" id="ARBA00022692"/>
    </source>
</evidence>
<keyword evidence="10 12" id="KW-0472">Membrane</keyword>
<dbReference type="Gene3D" id="3.30.460.20">
    <property type="entry name" value="CorA soluble domain-like"/>
    <property type="match status" value="1"/>
</dbReference>
<dbReference type="PANTHER" id="PTHR46494:SF3">
    <property type="entry name" value="ZINC TRANSPORT PROTEIN ZNTB"/>
    <property type="match status" value="1"/>
</dbReference>
<evidence type="ECO:0000256" key="5">
    <source>
        <dbReference type="ARBA" id="ARBA00022519"/>
    </source>
</evidence>
<evidence type="ECO:0000256" key="1">
    <source>
        <dbReference type="ARBA" id="ARBA00004651"/>
    </source>
</evidence>
<evidence type="ECO:0000256" key="11">
    <source>
        <dbReference type="SAM" id="Coils"/>
    </source>
</evidence>
<dbReference type="InterPro" id="IPR002523">
    <property type="entry name" value="MgTranspt_CorA/ZnTranspt_ZntB"/>
</dbReference>
<comment type="subcellular location">
    <subcellularLocation>
        <location evidence="1">Cell membrane</location>
        <topology evidence="1">Multi-pass membrane protein</topology>
    </subcellularLocation>
</comment>
<keyword evidence="6 12" id="KW-0812">Transmembrane</keyword>
<keyword evidence="14" id="KW-1185">Reference proteome</keyword>
<evidence type="ECO:0000256" key="4">
    <source>
        <dbReference type="ARBA" id="ARBA00022475"/>
    </source>
</evidence>
<keyword evidence="3" id="KW-0813">Transport</keyword>
<keyword evidence="5" id="KW-0997">Cell inner membrane</keyword>
<feature type="coiled-coil region" evidence="11">
    <location>
        <begin position="244"/>
        <end position="278"/>
    </location>
</feature>
<keyword evidence="8 12" id="KW-1133">Transmembrane helix</keyword>
<evidence type="ECO:0000256" key="8">
    <source>
        <dbReference type="ARBA" id="ARBA00022989"/>
    </source>
</evidence>
<dbReference type="Pfam" id="PF01544">
    <property type="entry name" value="CorA"/>
    <property type="match status" value="1"/>
</dbReference>
<dbReference type="Gene3D" id="1.20.58.340">
    <property type="entry name" value="Magnesium transport protein CorA, transmembrane region"/>
    <property type="match status" value="2"/>
</dbReference>
<dbReference type="CDD" id="cd12834">
    <property type="entry name" value="ZntB_u1"/>
    <property type="match status" value="1"/>
</dbReference>
<dbReference type="Proteomes" id="UP000562492">
    <property type="component" value="Unassembled WGS sequence"/>
</dbReference>
<feature type="transmembrane region" description="Helical" evidence="12">
    <location>
        <begin position="318"/>
        <end position="339"/>
    </location>
</feature>
<keyword evidence="11" id="KW-0175">Coiled coil</keyword>
<name>A0ABR6RF30_9BURK</name>
<accession>A0ABR6RF30</accession>
<feature type="transmembrane region" description="Helical" evidence="12">
    <location>
        <begin position="284"/>
        <end position="306"/>
    </location>
</feature>
<comment type="similarity">
    <text evidence="2">Belongs to the CorA metal ion transporter (MIT) (TC 1.A.35) family.</text>
</comment>
<reference evidence="13 14" key="1">
    <citation type="submission" date="2020-08" db="EMBL/GenBank/DDBJ databases">
        <title>Functional genomics of gut bacteria from endangered species of beetles.</title>
        <authorList>
            <person name="Carlos-Shanley C."/>
        </authorList>
    </citation>
    <scope>NUCLEOTIDE SEQUENCE [LARGE SCALE GENOMIC DNA]</scope>
    <source>
        <strain evidence="13 14">S00124</strain>
    </source>
</reference>
<evidence type="ECO:0000256" key="9">
    <source>
        <dbReference type="ARBA" id="ARBA00023065"/>
    </source>
</evidence>
<dbReference type="EMBL" id="JACHKZ010000009">
    <property type="protein sequence ID" value="MBB6577759.1"/>
    <property type="molecule type" value="Genomic_DNA"/>
</dbReference>
<evidence type="ECO:0000256" key="3">
    <source>
        <dbReference type="ARBA" id="ARBA00022448"/>
    </source>
</evidence>
<evidence type="ECO:0000313" key="14">
    <source>
        <dbReference type="Proteomes" id="UP000562492"/>
    </source>
</evidence>
<dbReference type="InterPro" id="IPR045863">
    <property type="entry name" value="CorA_TM1_TM2"/>
</dbReference>
<gene>
    <name evidence="13" type="ORF">HNP33_001817</name>
</gene>
<dbReference type="InterPro" id="IPR045861">
    <property type="entry name" value="CorA_cytoplasmic_dom"/>
</dbReference>
<proteinExistence type="inferred from homology"/>
<keyword evidence="7" id="KW-0862">Zinc</keyword>
<evidence type="ECO:0000313" key="13">
    <source>
        <dbReference type="EMBL" id="MBB6577759.1"/>
    </source>
</evidence>
<dbReference type="PANTHER" id="PTHR46494">
    <property type="entry name" value="CORA FAMILY METAL ION TRANSPORTER (EUROFUNG)"/>
    <property type="match status" value="1"/>
</dbReference>
<evidence type="ECO:0000256" key="7">
    <source>
        <dbReference type="ARBA" id="ARBA00022833"/>
    </source>
</evidence>
<dbReference type="SUPFAM" id="SSF144083">
    <property type="entry name" value="Magnesium transport protein CorA, transmembrane region"/>
    <property type="match status" value="1"/>
</dbReference>
<organism evidence="13 14">
    <name type="scientific">Comamonas odontotermitis</name>
    <dbReference type="NCBI Taxonomy" id="379895"/>
    <lineage>
        <taxon>Bacteria</taxon>
        <taxon>Pseudomonadati</taxon>
        <taxon>Pseudomonadota</taxon>
        <taxon>Betaproteobacteria</taxon>
        <taxon>Burkholderiales</taxon>
        <taxon>Comamonadaceae</taxon>
        <taxon>Comamonas</taxon>
    </lineage>
</organism>
<dbReference type="RefSeq" id="WP_184707536.1">
    <property type="nucleotide sequence ID" value="NZ_JACHKZ010000009.1"/>
</dbReference>
<keyword evidence="9" id="KW-0406">Ion transport</keyword>